<dbReference type="GO" id="GO:0006826">
    <property type="term" value="P:iron ion transport"/>
    <property type="evidence" value="ECO:0007669"/>
    <property type="project" value="UniProtKB-KW"/>
</dbReference>
<keyword evidence="12" id="KW-1185">Reference proteome</keyword>
<evidence type="ECO:0000256" key="4">
    <source>
        <dbReference type="ARBA" id="ARBA00022496"/>
    </source>
</evidence>
<comment type="subcellular location">
    <subcellularLocation>
        <location evidence="1">Cell membrane</location>
        <topology evidence="1">Peripheral membrane protein</topology>
    </subcellularLocation>
</comment>
<dbReference type="OrthoDB" id="9787851at2"/>
<dbReference type="InterPro" id="IPR003439">
    <property type="entry name" value="ABC_transporter-like_ATP-bd"/>
</dbReference>
<dbReference type="InterPro" id="IPR027417">
    <property type="entry name" value="P-loop_NTPase"/>
</dbReference>
<proteinExistence type="predicted"/>
<keyword evidence="4" id="KW-0410">Iron transport</keyword>
<evidence type="ECO:0000256" key="7">
    <source>
        <dbReference type="ARBA" id="ARBA00023004"/>
    </source>
</evidence>
<dbReference type="CDD" id="cd03214">
    <property type="entry name" value="ABC_Iron-Siderophores_B12_Hemin"/>
    <property type="match status" value="1"/>
</dbReference>
<evidence type="ECO:0000256" key="6">
    <source>
        <dbReference type="ARBA" id="ARBA00022840"/>
    </source>
</evidence>
<evidence type="ECO:0000313" key="12">
    <source>
        <dbReference type="Proteomes" id="UP000247973"/>
    </source>
</evidence>
<evidence type="ECO:0000256" key="5">
    <source>
        <dbReference type="ARBA" id="ARBA00022741"/>
    </source>
</evidence>
<evidence type="ECO:0000313" key="11">
    <source>
        <dbReference type="EMBL" id="PXV58893.1"/>
    </source>
</evidence>
<keyword evidence="7" id="KW-0408">Iron</keyword>
<dbReference type="GO" id="GO:0005524">
    <property type="term" value="F:ATP binding"/>
    <property type="evidence" value="ECO:0007669"/>
    <property type="project" value="UniProtKB-KW"/>
</dbReference>
<dbReference type="EMBL" id="QICL01000041">
    <property type="protein sequence ID" value="PXV58893.1"/>
    <property type="molecule type" value="Genomic_DNA"/>
</dbReference>
<evidence type="ECO:0000256" key="1">
    <source>
        <dbReference type="ARBA" id="ARBA00004202"/>
    </source>
</evidence>
<dbReference type="PANTHER" id="PTHR42771:SF2">
    <property type="entry name" value="IRON(3+)-HYDROXAMATE IMPORT ATP-BINDING PROTEIN FHUC"/>
    <property type="match status" value="1"/>
</dbReference>
<feature type="domain" description="ABC transporter" evidence="10">
    <location>
        <begin position="9"/>
        <end position="247"/>
    </location>
</feature>
<evidence type="ECO:0000256" key="9">
    <source>
        <dbReference type="ARBA" id="ARBA00023136"/>
    </source>
</evidence>
<organism evidence="11 12">
    <name type="scientific">Dysgonomonas alginatilytica</name>
    <dbReference type="NCBI Taxonomy" id="1605892"/>
    <lineage>
        <taxon>Bacteria</taxon>
        <taxon>Pseudomonadati</taxon>
        <taxon>Bacteroidota</taxon>
        <taxon>Bacteroidia</taxon>
        <taxon>Bacteroidales</taxon>
        <taxon>Dysgonomonadaceae</taxon>
        <taxon>Dysgonomonas</taxon>
    </lineage>
</organism>
<gene>
    <name evidence="11" type="ORF">CLV62_1413</name>
</gene>
<evidence type="ECO:0000256" key="8">
    <source>
        <dbReference type="ARBA" id="ARBA00023065"/>
    </source>
</evidence>
<dbReference type="PROSITE" id="PS50893">
    <property type="entry name" value="ABC_TRANSPORTER_2"/>
    <property type="match status" value="1"/>
</dbReference>
<keyword evidence="5" id="KW-0547">Nucleotide-binding</keyword>
<dbReference type="SUPFAM" id="SSF52540">
    <property type="entry name" value="P-loop containing nucleoside triphosphate hydrolases"/>
    <property type="match status" value="1"/>
</dbReference>
<dbReference type="Pfam" id="PF00005">
    <property type="entry name" value="ABC_tran"/>
    <property type="match status" value="1"/>
</dbReference>
<dbReference type="Proteomes" id="UP000247973">
    <property type="component" value="Unassembled WGS sequence"/>
</dbReference>
<keyword evidence="3" id="KW-1003">Cell membrane</keyword>
<comment type="caution">
    <text evidence="11">The sequence shown here is derived from an EMBL/GenBank/DDBJ whole genome shotgun (WGS) entry which is preliminary data.</text>
</comment>
<dbReference type="AlphaFoldDB" id="A0A2V3PKR5"/>
<sequence length="334" mass="37318">MNKQKTIELKKLSIGYLTKNNRKTVASDINADIFSGELTCLLGANGIGKSTLLRTLSAFQPKLDGKINIQGKEIETYSEKQLSTLIGVVLTEKCDIKNMSARELIGLGRSPYTGFWGTLNNTDKAIVDNAISMVKIEDLASRMVHTLSDGERQKVMIAKALAQETPIIFLDEPTAFLDFPSKVEIMQLLHRLSRQTNKTIFLSTHDLELALQIADKIWLIDKQSGINIGTPEDLSLNGHLTSFFARKGIIFDEETGLFRIENTYTKQIKLIGHGQMYSMVRKALLRNGILATRNIESTDYIEVSNDTKEIRIFQSAQKATSVYSIATLLDTLKL</sequence>
<keyword evidence="2" id="KW-0813">Transport</keyword>
<dbReference type="InterPro" id="IPR051535">
    <property type="entry name" value="Siderophore_ABC-ATPase"/>
</dbReference>
<dbReference type="Gene3D" id="3.40.50.300">
    <property type="entry name" value="P-loop containing nucleotide triphosphate hydrolases"/>
    <property type="match status" value="1"/>
</dbReference>
<keyword evidence="8" id="KW-0406">Ion transport</keyword>
<dbReference type="InterPro" id="IPR003593">
    <property type="entry name" value="AAA+_ATPase"/>
</dbReference>
<accession>A0A2V3PKR5</accession>
<name>A0A2V3PKR5_9BACT</name>
<reference evidence="11 12" key="1">
    <citation type="submission" date="2018-03" db="EMBL/GenBank/DDBJ databases">
        <title>Genomic Encyclopedia of Archaeal and Bacterial Type Strains, Phase II (KMG-II): from individual species to whole genera.</title>
        <authorList>
            <person name="Goeker M."/>
        </authorList>
    </citation>
    <scope>NUCLEOTIDE SEQUENCE [LARGE SCALE GENOMIC DNA]</scope>
    <source>
        <strain evidence="11 12">DSM 100214</strain>
    </source>
</reference>
<keyword evidence="9" id="KW-0472">Membrane</keyword>
<evidence type="ECO:0000256" key="2">
    <source>
        <dbReference type="ARBA" id="ARBA00022448"/>
    </source>
</evidence>
<dbReference type="RefSeq" id="WP_110312467.1">
    <property type="nucleotide sequence ID" value="NZ_QICL01000041.1"/>
</dbReference>
<dbReference type="SMART" id="SM00382">
    <property type="entry name" value="AAA"/>
    <property type="match status" value="1"/>
</dbReference>
<dbReference type="GO" id="GO:0005886">
    <property type="term" value="C:plasma membrane"/>
    <property type="evidence" value="ECO:0007669"/>
    <property type="project" value="UniProtKB-SubCell"/>
</dbReference>
<evidence type="ECO:0000256" key="3">
    <source>
        <dbReference type="ARBA" id="ARBA00022475"/>
    </source>
</evidence>
<protein>
    <submittedName>
        <fullName evidence="11">Iron complex transport system ATP-binding protein</fullName>
    </submittedName>
</protein>
<evidence type="ECO:0000259" key="10">
    <source>
        <dbReference type="PROSITE" id="PS50893"/>
    </source>
</evidence>
<keyword evidence="6 11" id="KW-0067">ATP-binding</keyword>
<dbReference type="GO" id="GO:0016887">
    <property type="term" value="F:ATP hydrolysis activity"/>
    <property type="evidence" value="ECO:0007669"/>
    <property type="project" value="InterPro"/>
</dbReference>
<dbReference type="PANTHER" id="PTHR42771">
    <property type="entry name" value="IRON(3+)-HYDROXAMATE IMPORT ATP-BINDING PROTEIN FHUC"/>
    <property type="match status" value="1"/>
</dbReference>